<reference evidence="9 10" key="1">
    <citation type="journal article" date="2016" name="Mol. Biol. Evol.">
        <title>Comparative Genomics of Early-Diverging Mushroom-Forming Fungi Provides Insights into the Origins of Lignocellulose Decay Capabilities.</title>
        <authorList>
            <person name="Nagy L.G."/>
            <person name="Riley R."/>
            <person name="Tritt A."/>
            <person name="Adam C."/>
            <person name="Daum C."/>
            <person name="Floudas D."/>
            <person name="Sun H."/>
            <person name="Yadav J.S."/>
            <person name="Pangilinan J."/>
            <person name="Larsson K.H."/>
            <person name="Matsuura K."/>
            <person name="Barry K."/>
            <person name="Labutti K."/>
            <person name="Kuo R."/>
            <person name="Ohm R.A."/>
            <person name="Bhattacharya S.S."/>
            <person name="Shirouzu T."/>
            <person name="Yoshinaga Y."/>
            <person name="Martin F.M."/>
            <person name="Grigoriev I.V."/>
            <person name="Hibbett D.S."/>
        </authorList>
    </citation>
    <scope>NUCLEOTIDE SEQUENCE [LARGE SCALE GENOMIC DNA]</scope>
    <source>
        <strain evidence="9 10">HHB12029</strain>
    </source>
</reference>
<feature type="transmembrane region" description="Helical" evidence="8">
    <location>
        <begin position="50"/>
        <end position="66"/>
    </location>
</feature>
<comment type="subcellular location">
    <subcellularLocation>
        <location evidence="1">Cell inner membrane</location>
        <topology evidence="1">Multi-pass membrane protein</topology>
    </subcellularLocation>
</comment>
<feature type="transmembrane region" description="Helical" evidence="8">
    <location>
        <begin position="226"/>
        <end position="243"/>
    </location>
</feature>
<sequence length="311" mass="31581">MSASTPSALPSFLGGAGLALSAHSLLALNGSVFGISGFVHRAARGSHEGIAAVLAFLLGGFVVGKLDGPGPAFVDRSFGNIALSGFLVGLGTKLGNGCTSGHMLCGMSRFSKRSIAATLTFFATGAFTTRLLHGSLPAVSSALQTTLGHYDTVLLAGAALSLSAAWLFSLSSSFETSAESPSHRRIAVQVLTGLSFAFSLRVTQLVEPLRVLGFLVLPGSSAFDPSLFFLALGAMPLLSTLYHTGTKRIDVSSPIDIKLLVGAAIFGVGWGIEGICPGPGLVNFGQALATGSGITETALWLGTLAAGGLLV</sequence>
<feature type="transmembrane region" description="Helical" evidence="8">
    <location>
        <begin position="153"/>
        <end position="174"/>
    </location>
</feature>
<evidence type="ECO:0000313" key="9">
    <source>
        <dbReference type="EMBL" id="KZW04406.1"/>
    </source>
</evidence>
<dbReference type="EMBL" id="KV425882">
    <property type="protein sequence ID" value="KZW04406.1"/>
    <property type="molecule type" value="Genomic_DNA"/>
</dbReference>
<dbReference type="InParanoid" id="A0A165R2H5"/>
<feature type="transmembrane region" description="Helical" evidence="8">
    <location>
        <begin position="186"/>
        <end position="206"/>
    </location>
</feature>
<evidence type="ECO:0000256" key="8">
    <source>
        <dbReference type="SAM" id="Phobius"/>
    </source>
</evidence>
<dbReference type="OrthoDB" id="10254418at2759"/>
<keyword evidence="4" id="KW-0997">Cell inner membrane</keyword>
<feature type="transmembrane region" description="Helical" evidence="8">
    <location>
        <begin position="255"/>
        <end position="272"/>
    </location>
</feature>
<dbReference type="AlphaFoldDB" id="A0A165R2H5"/>
<evidence type="ECO:0000256" key="3">
    <source>
        <dbReference type="ARBA" id="ARBA00022475"/>
    </source>
</evidence>
<organism evidence="9 10">
    <name type="scientific">Exidia glandulosa HHB12029</name>
    <dbReference type="NCBI Taxonomy" id="1314781"/>
    <lineage>
        <taxon>Eukaryota</taxon>
        <taxon>Fungi</taxon>
        <taxon>Dikarya</taxon>
        <taxon>Basidiomycota</taxon>
        <taxon>Agaricomycotina</taxon>
        <taxon>Agaricomycetes</taxon>
        <taxon>Auriculariales</taxon>
        <taxon>Exidiaceae</taxon>
        <taxon>Exidia</taxon>
    </lineage>
</organism>
<evidence type="ECO:0000256" key="6">
    <source>
        <dbReference type="ARBA" id="ARBA00022989"/>
    </source>
</evidence>
<gene>
    <name evidence="9" type="ORF">EXIGLDRAFT_24755</name>
</gene>
<name>A0A165R2H5_EXIGL</name>
<evidence type="ECO:0000256" key="4">
    <source>
        <dbReference type="ARBA" id="ARBA00022519"/>
    </source>
</evidence>
<dbReference type="PANTHER" id="PTHR30574">
    <property type="entry name" value="INNER MEMBRANE PROTEIN YEDE"/>
    <property type="match status" value="1"/>
</dbReference>
<dbReference type="Proteomes" id="UP000077266">
    <property type="component" value="Unassembled WGS sequence"/>
</dbReference>
<keyword evidence="7 8" id="KW-0472">Membrane</keyword>
<feature type="transmembrane region" description="Helical" evidence="8">
    <location>
        <begin position="12"/>
        <end position="38"/>
    </location>
</feature>
<keyword evidence="2" id="KW-0813">Transport</keyword>
<proteinExistence type="predicted"/>
<dbReference type="PANTHER" id="PTHR30574:SF1">
    <property type="entry name" value="SULPHUR TRANSPORT DOMAIN-CONTAINING PROTEIN"/>
    <property type="match status" value="1"/>
</dbReference>
<evidence type="ECO:0000256" key="5">
    <source>
        <dbReference type="ARBA" id="ARBA00022692"/>
    </source>
</evidence>
<accession>A0A165R2H5</accession>
<protein>
    <submittedName>
        <fullName evidence="9">DUF395-domain-containing protein</fullName>
    </submittedName>
</protein>
<dbReference type="STRING" id="1314781.A0A165R2H5"/>
<dbReference type="InterPro" id="IPR046513">
    <property type="entry name" value="DUF6691"/>
</dbReference>
<keyword evidence="6 8" id="KW-1133">Transmembrane helix</keyword>
<feature type="transmembrane region" description="Helical" evidence="8">
    <location>
        <begin position="78"/>
        <end position="95"/>
    </location>
</feature>
<evidence type="ECO:0000256" key="7">
    <source>
        <dbReference type="ARBA" id="ARBA00023136"/>
    </source>
</evidence>
<keyword evidence="5 8" id="KW-0812">Transmembrane</keyword>
<evidence type="ECO:0000313" key="10">
    <source>
        <dbReference type="Proteomes" id="UP000077266"/>
    </source>
</evidence>
<dbReference type="InterPro" id="IPR007272">
    <property type="entry name" value="Sulf_transp_TsuA/YedE"/>
</dbReference>
<evidence type="ECO:0000256" key="1">
    <source>
        <dbReference type="ARBA" id="ARBA00004429"/>
    </source>
</evidence>
<feature type="transmembrane region" description="Helical" evidence="8">
    <location>
        <begin position="115"/>
        <end position="133"/>
    </location>
</feature>
<keyword evidence="10" id="KW-1185">Reference proteome</keyword>
<keyword evidence="3" id="KW-1003">Cell membrane</keyword>
<evidence type="ECO:0000256" key="2">
    <source>
        <dbReference type="ARBA" id="ARBA00022448"/>
    </source>
</evidence>
<dbReference type="Pfam" id="PF20398">
    <property type="entry name" value="DUF6691"/>
    <property type="match status" value="1"/>
</dbReference>
<dbReference type="GO" id="GO:0005886">
    <property type="term" value="C:plasma membrane"/>
    <property type="evidence" value="ECO:0007669"/>
    <property type="project" value="UniProtKB-SubCell"/>
</dbReference>